<evidence type="ECO:0000256" key="1">
    <source>
        <dbReference type="ARBA" id="ARBA00008635"/>
    </source>
</evidence>
<organism evidence="4 5">
    <name type="scientific">Shimazuella alba</name>
    <dbReference type="NCBI Taxonomy" id="2690964"/>
    <lineage>
        <taxon>Bacteria</taxon>
        <taxon>Bacillati</taxon>
        <taxon>Bacillota</taxon>
        <taxon>Bacilli</taxon>
        <taxon>Bacillales</taxon>
        <taxon>Thermoactinomycetaceae</taxon>
        <taxon>Shimazuella</taxon>
    </lineage>
</organism>
<dbReference type="EMBL" id="WUUL01000006">
    <property type="protein sequence ID" value="MXQ54189.1"/>
    <property type="molecule type" value="Genomic_DNA"/>
</dbReference>
<comment type="similarity">
    <text evidence="1">Belongs to the DinB family.</text>
</comment>
<protein>
    <recommendedName>
        <fullName evidence="6">Damage-inducible protein DinB</fullName>
    </recommendedName>
</protein>
<dbReference type="RefSeq" id="WP_160801545.1">
    <property type="nucleotide sequence ID" value="NZ_WUUL01000006.1"/>
</dbReference>
<feature type="binding site" evidence="3">
    <location>
        <position position="48"/>
    </location>
    <ligand>
        <name>a divalent metal cation</name>
        <dbReference type="ChEBI" id="CHEBI:60240"/>
    </ligand>
</feature>
<name>A0A6I4VRB6_9BACL</name>
<evidence type="ECO:0000313" key="4">
    <source>
        <dbReference type="EMBL" id="MXQ54189.1"/>
    </source>
</evidence>
<keyword evidence="5" id="KW-1185">Reference proteome</keyword>
<dbReference type="InterPro" id="IPR034660">
    <property type="entry name" value="DinB/YfiT-like"/>
</dbReference>
<accession>A0A6I4VRB6</accession>
<proteinExistence type="inferred from homology"/>
<dbReference type="Gene3D" id="1.20.120.450">
    <property type="entry name" value="dinb family like domain"/>
    <property type="match status" value="1"/>
</dbReference>
<feature type="binding site" evidence="3">
    <location>
        <position position="127"/>
    </location>
    <ligand>
        <name>a divalent metal cation</name>
        <dbReference type="ChEBI" id="CHEBI:60240"/>
    </ligand>
</feature>
<dbReference type="GO" id="GO:0046872">
    <property type="term" value="F:metal ion binding"/>
    <property type="evidence" value="ECO:0007669"/>
    <property type="project" value="UniProtKB-KW"/>
</dbReference>
<evidence type="ECO:0008006" key="6">
    <source>
        <dbReference type="Google" id="ProtNLM"/>
    </source>
</evidence>
<evidence type="ECO:0000256" key="2">
    <source>
        <dbReference type="ARBA" id="ARBA00022723"/>
    </source>
</evidence>
<dbReference type="AlphaFoldDB" id="A0A6I4VRB6"/>
<evidence type="ECO:0000256" key="3">
    <source>
        <dbReference type="PIRSR" id="PIRSR607837-1"/>
    </source>
</evidence>
<dbReference type="InterPro" id="IPR007837">
    <property type="entry name" value="DinB"/>
</dbReference>
<reference evidence="4 5" key="1">
    <citation type="submission" date="2019-12" db="EMBL/GenBank/DDBJ databases">
        <title>Whole-genome analyses of novel actinobacteria.</title>
        <authorList>
            <person name="Sahin N."/>
            <person name="Saygin H."/>
        </authorList>
    </citation>
    <scope>NUCLEOTIDE SEQUENCE [LARGE SCALE GENOMIC DNA]</scope>
    <source>
        <strain evidence="4 5">KC615</strain>
    </source>
</reference>
<gene>
    <name evidence="4" type="ORF">GSM42_10770</name>
</gene>
<evidence type="ECO:0000313" key="5">
    <source>
        <dbReference type="Proteomes" id="UP000430692"/>
    </source>
</evidence>
<sequence length="166" mass="18614">MFVTIEQFRNESKGLLANTQKLFDTLTDASLEQKITSDHRSLGQIAWHLVESIQLLSMVGLTLPTAKADESQLKSAKYIANQYKKMTESLLNAVTTQWNDQSLQESKELFGQVWKNGETLRFTVINHTIHHCGQMTVLMRQAGLSIPGLFGPTKEDQIAQGKVPLV</sequence>
<dbReference type="SUPFAM" id="SSF109854">
    <property type="entry name" value="DinB/YfiT-like putative metalloenzymes"/>
    <property type="match status" value="1"/>
</dbReference>
<dbReference type="Proteomes" id="UP000430692">
    <property type="component" value="Unassembled WGS sequence"/>
</dbReference>
<dbReference type="Pfam" id="PF05163">
    <property type="entry name" value="DinB"/>
    <property type="match status" value="1"/>
</dbReference>
<keyword evidence="2 3" id="KW-0479">Metal-binding</keyword>
<feature type="binding site" evidence="3">
    <location>
        <position position="131"/>
    </location>
    <ligand>
        <name>a divalent metal cation</name>
        <dbReference type="ChEBI" id="CHEBI:60240"/>
    </ligand>
</feature>
<comment type="caution">
    <text evidence="4">The sequence shown here is derived from an EMBL/GenBank/DDBJ whole genome shotgun (WGS) entry which is preliminary data.</text>
</comment>